<evidence type="ECO:0000256" key="2">
    <source>
        <dbReference type="SAM" id="SignalP"/>
    </source>
</evidence>
<sequence>MRLSLIAVAMCFAWFAGMASAEARPQHGYKGDRYERSHAHSAGKRQYSARYAQRGRSAHRQYSHRKSGSGYASRSGTRRHYANSGNGQRKYAQHRSSGRKYASAGNVGGRPRAWCGWWMRTQLGGGPEYNLAANWKRYGRASGPQVGAVVVWPHHVGMITGRAANGQWIVKSGNDGNAVRERARSVAGAVFRVG</sequence>
<reference evidence="4" key="1">
    <citation type="submission" date="2016-10" db="EMBL/GenBank/DDBJ databases">
        <authorList>
            <person name="Varghese N."/>
            <person name="Submissions S."/>
        </authorList>
    </citation>
    <scope>NUCLEOTIDE SEQUENCE [LARGE SCALE GENOMIC DNA]</scope>
    <source>
        <strain evidence="4">DSM 1565</strain>
    </source>
</reference>
<dbReference type="AlphaFoldDB" id="A0A1I7NSH9"/>
<proteinExistence type="predicted"/>
<keyword evidence="4" id="KW-1185">Reference proteome</keyword>
<evidence type="ECO:0000313" key="3">
    <source>
        <dbReference type="EMBL" id="SFV37565.1"/>
    </source>
</evidence>
<evidence type="ECO:0000313" key="4">
    <source>
        <dbReference type="Proteomes" id="UP000199423"/>
    </source>
</evidence>
<feature type="compositionally biased region" description="Basic residues" evidence="1">
    <location>
        <begin position="56"/>
        <end position="67"/>
    </location>
</feature>
<name>A0A1I7NSH9_9HYPH</name>
<feature type="chain" id="PRO_5011505462" description="CHAP domain-containing protein" evidence="2">
    <location>
        <begin position="22"/>
        <end position="194"/>
    </location>
</feature>
<feature type="compositionally biased region" description="Basic and acidic residues" evidence="1">
    <location>
        <begin position="29"/>
        <end position="38"/>
    </location>
</feature>
<evidence type="ECO:0000256" key="1">
    <source>
        <dbReference type="SAM" id="MobiDB-lite"/>
    </source>
</evidence>
<accession>A0A1I7NSH9</accession>
<feature type="region of interest" description="Disordered" evidence="1">
    <location>
        <begin position="28"/>
        <end position="105"/>
    </location>
</feature>
<dbReference type="Proteomes" id="UP000199423">
    <property type="component" value="Unassembled WGS sequence"/>
</dbReference>
<evidence type="ECO:0008006" key="5">
    <source>
        <dbReference type="Google" id="ProtNLM"/>
    </source>
</evidence>
<feature type="signal peptide" evidence="2">
    <location>
        <begin position="1"/>
        <end position="21"/>
    </location>
</feature>
<keyword evidence="2" id="KW-0732">Signal</keyword>
<dbReference type="EMBL" id="FPCH01000003">
    <property type="protein sequence ID" value="SFV37565.1"/>
    <property type="molecule type" value="Genomic_DNA"/>
</dbReference>
<protein>
    <recommendedName>
        <fullName evidence="5">CHAP domain-containing protein</fullName>
    </recommendedName>
</protein>
<organism evidence="3 4">
    <name type="scientific">Hyphomicrobium facile</name>
    <dbReference type="NCBI Taxonomy" id="51670"/>
    <lineage>
        <taxon>Bacteria</taxon>
        <taxon>Pseudomonadati</taxon>
        <taxon>Pseudomonadota</taxon>
        <taxon>Alphaproteobacteria</taxon>
        <taxon>Hyphomicrobiales</taxon>
        <taxon>Hyphomicrobiaceae</taxon>
        <taxon>Hyphomicrobium</taxon>
    </lineage>
</organism>
<gene>
    <name evidence="3" type="ORF">SAMN04488557_3227</name>
</gene>